<evidence type="ECO:0000256" key="1">
    <source>
        <dbReference type="SAM" id="MobiDB-lite"/>
    </source>
</evidence>
<accession>A0A9W7BBL7</accession>
<name>A0A9W7BBL7_9STRA</name>
<evidence type="ECO:0000259" key="2">
    <source>
        <dbReference type="Pfam" id="PF07059"/>
    </source>
</evidence>
<proteinExistence type="predicted"/>
<dbReference type="Proteomes" id="UP001165085">
    <property type="component" value="Unassembled WGS sequence"/>
</dbReference>
<gene>
    <name evidence="3" type="ORF">TrST_g12954</name>
</gene>
<sequence length="603" mass="67441">MPEEKFSIYCRGQHRHVWRHRTLTLLSSTLLYTLPSSPSRQLSLLWVRSWCGKDGKLPPNSLGMKGFVFYAIDAKGVSRTYHCCSDVDILPMLIEMSDRLTAARGLSNETVTASVYNYKVKRIRLHLTITYKIHVNVSGGGRWGVERAWEELERMVKGVEGEGVEKETLKECRLQIERGNKSIKHGIPDVKLRIRSFNAVLAALCQGGGAMIVRKFLEPKEGEGSREISKNVQSRRRSIIDFVKGEEEWVDLGDKVNMLDLLNEWTGDLWAEMAFAAVLLAAGYKGCALGWFAASLWTRQKIAEKERKKFAAEEETRRKKTSILGSSPDKPKLRERTASSGSNISDSSSFLDVDGNLSSPLPLWPASSSNCWSEPEGSLFKVRGENYFKDKIKIPSGPSAFPCRGVDLWLTDNAMSHIARHPSMLGGHFREEKTFVVNFLMPWGNLVSYYKMPDSGSIPGGLGKVWDKFVKGDQKYRDARLKILPVVVEGPWICQKAIGPGNAPAVIGKALPVHYYSTDNYFEVDFVVMASSVARGILSIVKSHTKSITIDLAFIIEGSEPDQLPENVLAAFRLHNLDPDKCPVLPPFSEEEDQEEGGSDHEE</sequence>
<dbReference type="InterPro" id="IPR009769">
    <property type="entry name" value="EDR2_C"/>
</dbReference>
<evidence type="ECO:0000313" key="4">
    <source>
        <dbReference type="Proteomes" id="UP001165085"/>
    </source>
</evidence>
<evidence type="ECO:0000313" key="3">
    <source>
        <dbReference type="EMBL" id="GMH87432.1"/>
    </source>
</evidence>
<dbReference type="Pfam" id="PF07059">
    <property type="entry name" value="EDR2_C"/>
    <property type="match status" value="1"/>
</dbReference>
<keyword evidence="4" id="KW-1185">Reference proteome</keyword>
<feature type="domain" description="Protein ENHANCED DISEASE RESISTANCE 2 C-terminal" evidence="2">
    <location>
        <begin position="372"/>
        <end position="578"/>
    </location>
</feature>
<feature type="region of interest" description="Disordered" evidence="1">
    <location>
        <begin position="583"/>
        <end position="603"/>
    </location>
</feature>
<protein>
    <recommendedName>
        <fullName evidence="2">Protein ENHANCED DISEASE RESISTANCE 2 C-terminal domain-containing protein</fullName>
    </recommendedName>
</protein>
<comment type="caution">
    <text evidence="3">The sequence shown here is derived from an EMBL/GenBank/DDBJ whole genome shotgun (WGS) entry which is preliminary data.</text>
</comment>
<reference evidence="4" key="1">
    <citation type="journal article" date="2023" name="Commun. Biol.">
        <title>Genome analysis of Parmales, the sister group of diatoms, reveals the evolutionary specialization of diatoms from phago-mixotrophs to photoautotrophs.</title>
        <authorList>
            <person name="Ban H."/>
            <person name="Sato S."/>
            <person name="Yoshikawa S."/>
            <person name="Yamada K."/>
            <person name="Nakamura Y."/>
            <person name="Ichinomiya M."/>
            <person name="Sato N."/>
            <person name="Blanc-Mathieu R."/>
            <person name="Endo H."/>
            <person name="Kuwata A."/>
            <person name="Ogata H."/>
        </authorList>
    </citation>
    <scope>NUCLEOTIDE SEQUENCE [LARGE SCALE GENOMIC DNA]</scope>
    <source>
        <strain evidence="4">NIES 3701</strain>
    </source>
</reference>
<dbReference type="EMBL" id="BRXY01000329">
    <property type="protein sequence ID" value="GMH87432.1"/>
    <property type="molecule type" value="Genomic_DNA"/>
</dbReference>
<dbReference type="PANTHER" id="PTHR12136">
    <property type="entry name" value="ENHANCED DISEASE RESISTANCE-RELATED"/>
    <property type="match status" value="1"/>
</dbReference>
<dbReference type="AlphaFoldDB" id="A0A9W7BBL7"/>
<dbReference type="OrthoDB" id="9970435at2759"/>
<feature type="compositionally biased region" description="Basic and acidic residues" evidence="1">
    <location>
        <begin position="308"/>
        <end position="317"/>
    </location>
</feature>
<feature type="region of interest" description="Disordered" evidence="1">
    <location>
        <begin position="308"/>
        <end position="347"/>
    </location>
</feature>
<dbReference type="InterPro" id="IPR045096">
    <property type="entry name" value="EDR2-like"/>
</dbReference>
<dbReference type="PANTHER" id="PTHR12136:SF41">
    <property type="entry name" value="PLECKSTRIN HOMOLOGY (PH) AND LIPID-BINDING START DOMAINS-CONTAINING PROTEIN"/>
    <property type="match status" value="1"/>
</dbReference>
<organism evidence="3 4">
    <name type="scientific">Triparma strigata</name>
    <dbReference type="NCBI Taxonomy" id="1606541"/>
    <lineage>
        <taxon>Eukaryota</taxon>
        <taxon>Sar</taxon>
        <taxon>Stramenopiles</taxon>
        <taxon>Ochrophyta</taxon>
        <taxon>Bolidophyceae</taxon>
        <taxon>Parmales</taxon>
        <taxon>Triparmaceae</taxon>
        <taxon>Triparma</taxon>
    </lineage>
</organism>